<name>A0ABW4JV51_9HYPH</name>
<reference evidence="9" key="1">
    <citation type="journal article" date="2019" name="Int. J. Syst. Evol. Microbiol.">
        <title>The Global Catalogue of Microorganisms (GCM) 10K type strain sequencing project: providing services to taxonomists for standard genome sequencing and annotation.</title>
        <authorList>
            <consortium name="The Broad Institute Genomics Platform"/>
            <consortium name="The Broad Institute Genome Sequencing Center for Infectious Disease"/>
            <person name="Wu L."/>
            <person name="Ma J."/>
        </authorList>
    </citation>
    <scope>NUCLEOTIDE SEQUENCE [LARGE SCALE GENOMIC DNA]</scope>
    <source>
        <strain evidence="9">JCM 3369</strain>
    </source>
</reference>
<dbReference type="EC" id="6.3.4.19" evidence="6"/>
<dbReference type="SUPFAM" id="SSF52402">
    <property type="entry name" value="Adenine nucleotide alpha hydrolases-like"/>
    <property type="match status" value="1"/>
</dbReference>
<keyword evidence="6" id="KW-0963">Cytoplasm</keyword>
<feature type="domain" description="tRNA(Ile)-lysidine/2-thiocytidine synthase N-terminal" evidence="7">
    <location>
        <begin position="33"/>
        <end position="218"/>
    </location>
</feature>
<dbReference type="InterPro" id="IPR011063">
    <property type="entry name" value="TilS/TtcA_N"/>
</dbReference>
<evidence type="ECO:0000256" key="1">
    <source>
        <dbReference type="ARBA" id="ARBA00022598"/>
    </source>
</evidence>
<dbReference type="Proteomes" id="UP001597327">
    <property type="component" value="Unassembled WGS sequence"/>
</dbReference>
<gene>
    <name evidence="6 8" type="primary">tilS</name>
    <name evidence="8" type="ORF">ACFSC7_09275</name>
</gene>
<evidence type="ECO:0000256" key="6">
    <source>
        <dbReference type="HAMAP-Rule" id="MF_01161"/>
    </source>
</evidence>
<dbReference type="HAMAP" id="MF_01161">
    <property type="entry name" value="tRNA_Ile_lys_synt"/>
    <property type="match status" value="1"/>
</dbReference>
<keyword evidence="1 6" id="KW-0436">Ligase</keyword>
<dbReference type="PANTHER" id="PTHR43033:SF1">
    <property type="entry name" value="TRNA(ILE)-LYSIDINE SYNTHASE-RELATED"/>
    <property type="match status" value="1"/>
</dbReference>
<comment type="catalytic activity">
    <reaction evidence="5 6">
        <text>cytidine(34) in tRNA(Ile2) + L-lysine + ATP = lysidine(34) in tRNA(Ile2) + AMP + diphosphate + H(+)</text>
        <dbReference type="Rhea" id="RHEA:43744"/>
        <dbReference type="Rhea" id="RHEA-COMP:10625"/>
        <dbReference type="Rhea" id="RHEA-COMP:10670"/>
        <dbReference type="ChEBI" id="CHEBI:15378"/>
        <dbReference type="ChEBI" id="CHEBI:30616"/>
        <dbReference type="ChEBI" id="CHEBI:32551"/>
        <dbReference type="ChEBI" id="CHEBI:33019"/>
        <dbReference type="ChEBI" id="CHEBI:82748"/>
        <dbReference type="ChEBI" id="CHEBI:83665"/>
        <dbReference type="ChEBI" id="CHEBI:456215"/>
        <dbReference type="EC" id="6.3.4.19"/>
    </reaction>
</comment>
<comment type="domain">
    <text evidence="6">The N-terminal region contains the highly conserved SGGXDS motif, predicted to be a P-loop motif involved in ATP binding.</text>
</comment>
<sequence length="448" mass="48929">MPSVPERGAQDDLPINDRERDGLLAPLSAFSSLALGVSGGPDSVALLRLVDDWRVATGWPGRLVVFTVDHGLRPESAVEAAEVAGLCERLGLPHQTLLWDTGRPAPGAGNLQALARQARYELLNHALGAQGLEGLVLAHHRDDQVETFLDRLTRGSGVYGLAGMASVETDGLVRVPVLRPLLGVPKSRLLATLRVRGQGWREDPSNSNVAFKRVRLRQLAEELACEGLDTSRILQTARRMGRAAEALDRWVQDLRAAHVERHLGGPMRLPWAVFTDLPEEVRLRLLGTLLRDLGRHQVAQGRAHPARLSRLEGLDERLRAEDGCRSSLGGCVIWRDGAVLRLWPEPGRDAAQAPVIRLDALERVTWDNRYRIEAEASGDDPCAEPLCLGPWHLAPKDGGLMPDADHLRAWGGKAAFGRAPAVWRGDRVVQIVGLDVAEGHRACGFEPL</sequence>
<dbReference type="RefSeq" id="WP_149893682.1">
    <property type="nucleotide sequence ID" value="NZ_JBHUFA010000002.1"/>
</dbReference>
<comment type="subcellular location">
    <subcellularLocation>
        <location evidence="6">Cytoplasm</location>
    </subcellularLocation>
</comment>
<evidence type="ECO:0000256" key="4">
    <source>
        <dbReference type="ARBA" id="ARBA00022840"/>
    </source>
</evidence>
<feature type="binding site" evidence="6">
    <location>
        <begin position="38"/>
        <end position="43"/>
    </location>
    <ligand>
        <name>ATP</name>
        <dbReference type="ChEBI" id="CHEBI:30616"/>
    </ligand>
</feature>
<keyword evidence="3 6" id="KW-0547">Nucleotide-binding</keyword>
<evidence type="ECO:0000256" key="5">
    <source>
        <dbReference type="ARBA" id="ARBA00048539"/>
    </source>
</evidence>
<organism evidence="8 9">
    <name type="scientific">Roseibium aestuarii</name>
    <dbReference type="NCBI Taxonomy" id="2600299"/>
    <lineage>
        <taxon>Bacteria</taxon>
        <taxon>Pseudomonadati</taxon>
        <taxon>Pseudomonadota</taxon>
        <taxon>Alphaproteobacteria</taxon>
        <taxon>Hyphomicrobiales</taxon>
        <taxon>Stappiaceae</taxon>
        <taxon>Roseibium</taxon>
    </lineage>
</organism>
<comment type="function">
    <text evidence="6">Ligates lysine onto the cytidine present at position 34 of the AUA codon-specific tRNA(Ile) that contains the anticodon CAU, in an ATP-dependent manner. Cytidine is converted to lysidine, thus changing the amino acid specificity of the tRNA from methionine to isoleucine.</text>
</comment>
<dbReference type="Gene3D" id="3.40.50.620">
    <property type="entry name" value="HUPs"/>
    <property type="match status" value="1"/>
</dbReference>
<accession>A0ABW4JV51</accession>
<dbReference type="PANTHER" id="PTHR43033">
    <property type="entry name" value="TRNA(ILE)-LYSIDINE SYNTHASE-RELATED"/>
    <property type="match status" value="1"/>
</dbReference>
<evidence type="ECO:0000259" key="7">
    <source>
        <dbReference type="Pfam" id="PF01171"/>
    </source>
</evidence>
<proteinExistence type="inferred from homology"/>
<dbReference type="CDD" id="cd01992">
    <property type="entry name" value="TilS_N"/>
    <property type="match status" value="1"/>
</dbReference>
<dbReference type="GO" id="GO:0032267">
    <property type="term" value="F:tRNA(Ile)-lysidine synthase activity"/>
    <property type="evidence" value="ECO:0007669"/>
    <property type="project" value="UniProtKB-EC"/>
</dbReference>
<dbReference type="InterPro" id="IPR012795">
    <property type="entry name" value="tRNA_Ile_lys_synt_N"/>
</dbReference>
<keyword evidence="9" id="KW-1185">Reference proteome</keyword>
<dbReference type="InterPro" id="IPR012094">
    <property type="entry name" value="tRNA_Ile_lys_synt"/>
</dbReference>
<evidence type="ECO:0000313" key="8">
    <source>
        <dbReference type="EMBL" id="MFD1695702.1"/>
    </source>
</evidence>
<dbReference type="InterPro" id="IPR014729">
    <property type="entry name" value="Rossmann-like_a/b/a_fold"/>
</dbReference>
<evidence type="ECO:0000313" key="9">
    <source>
        <dbReference type="Proteomes" id="UP001597327"/>
    </source>
</evidence>
<evidence type="ECO:0000256" key="2">
    <source>
        <dbReference type="ARBA" id="ARBA00022694"/>
    </source>
</evidence>
<evidence type="ECO:0000256" key="3">
    <source>
        <dbReference type="ARBA" id="ARBA00022741"/>
    </source>
</evidence>
<comment type="similarity">
    <text evidence="6">Belongs to the tRNA(Ile)-lysidine synthase family.</text>
</comment>
<dbReference type="NCBIfam" id="TIGR02432">
    <property type="entry name" value="lysidine_TilS_N"/>
    <property type="match status" value="1"/>
</dbReference>
<keyword evidence="2 6" id="KW-0819">tRNA processing</keyword>
<comment type="caution">
    <text evidence="8">The sequence shown here is derived from an EMBL/GenBank/DDBJ whole genome shotgun (WGS) entry which is preliminary data.</text>
</comment>
<keyword evidence="4 6" id="KW-0067">ATP-binding</keyword>
<dbReference type="Pfam" id="PF01171">
    <property type="entry name" value="ATP_bind_3"/>
    <property type="match status" value="1"/>
</dbReference>
<protein>
    <recommendedName>
        <fullName evidence="6">tRNA(Ile)-lysidine synthase</fullName>
        <ecNumber evidence="6">6.3.4.19</ecNumber>
    </recommendedName>
    <alternativeName>
        <fullName evidence="6">tRNA(Ile)-2-lysyl-cytidine synthase</fullName>
    </alternativeName>
    <alternativeName>
        <fullName evidence="6">tRNA(Ile)-lysidine synthetase</fullName>
    </alternativeName>
</protein>
<dbReference type="EMBL" id="JBHUFA010000002">
    <property type="protein sequence ID" value="MFD1695702.1"/>
    <property type="molecule type" value="Genomic_DNA"/>
</dbReference>